<sequence length="110" mass="12428">MIEVDLYQALSSLAGGRVYPLYAPVDVVYPVIVYTIINTDPNNTVCGASEDEESRVQVDVYHRDHYEMLLLKNATIAAIDAAFAGGERITDFDGFVEDPKLYRRTIEYYL</sequence>
<proteinExistence type="predicted"/>
<evidence type="ECO:0000313" key="1">
    <source>
        <dbReference type="EMBL" id="HBP27941.1"/>
    </source>
</evidence>
<dbReference type="EMBL" id="DOEK01000003">
    <property type="protein sequence ID" value="HBP27941.1"/>
    <property type="molecule type" value="Genomic_DNA"/>
</dbReference>
<dbReference type="InterPro" id="IPR021508">
    <property type="entry name" value="Gp17-like"/>
</dbReference>
<dbReference type="Pfam" id="PF11367">
    <property type="entry name" value="Tail_completion_gp17"/>
    <property type="match status" value="1"/>
</dbReference>
<comment type="caution">
    <text evidence="1">The sequence shown here is derived from an EMBL/GenBank/DDBJ whole genome shotgun (WGS) entry which is preliminary data.</text>
</comment>
<evidence type="ECO:0008006" key="3">
    <source>
        <dbReference type="Google" id="ProtNLM"/>
    </source>
</evidence>
<dbReference type="AlphaFoldDB" id="A0A356LBK2"/>
<dbReference type="Proteomes" id="UP000264036">
    <property type="component" value="Unassembled WGS sequence"/>
</dbReference>
<name>A0A356LBK2_9BURK</name>
<reference evidence="1 2" key="1">
    <citation type="journal article" date="2018" name="Nat. Biotechnol.">
        <title>A standardized bacterial taxonomy based on genome phylogeny substantially revises the tree of life.</title>
        <authorList>
            <person name="Parks D.H."/>
            <person name="Chuvochina M."/>
            <person name="Waite D.W."/>
            <person name="Rinke C."/>
            <person name="Skarshewski A."/>
            <person name="Chaumeil P.A."/>
            <person name="Hugenholtz P."/>
        </authorList>
    </citation>
    <scope>NUCLEOTIDE SEQUENCE [LARGE SCALE GENOMIC DNA]</scope>
    <source>
        <strain evidence="1">UBA10707</strain>
    </source>
</reference>
<gene>
    <name evidence="1" type="ORF">DD666_00815</name>
</gene>
<accession>A0A356LBK2</accession>
<protein>
    <recommendedName>
        <fullName evidence="3">DUF3168 domain-containing protein</fullName>
    </recommendedName>
</protein>
<evidence type="ECO:0000313" key="2">
    <source>
        <dbReference type="Proteomes" id="UP000264036"/>
    </source>
</evidence>
<organism evidence="1 2">
    <name type="scientific">Advenella kashmirensis</name>
    <dbReference type="NCBI Taxonomy" id="310575"/>
    <lineage>
        <taxon>Bacteria</taxon>
        <taxon>Pseudomonadati</taxon>
        <taxon>Pseudomonadota</taxon>
        <taxon>Betaproteobacteria</taxon>
        <taxon>Burkholderiales</taxon>
        <taxon>Alcaligenaceae</taxon>
    </lineage>
</organism>